<keyword evidence="2" id="KW-0413">Isomerase</keyword>
<proteinExistence type="predicted"/>
<dbReference type="EMBL" id="QEKH01000005">
    <property type="protein sequence ID" value="PVY44776.1"/>
    <property type="molecule type" value="Genomic_DNA"/>
</dbReference>
<accession>A0A2U1B7W5</accession>
<comment type="caution">
    <text evidence="2">The sequence shown here is derived from an EMBL/GenBank/DDBJ whole genome shotgun (WGS) entry which is preliminary data.</text>
</comment>
<evidence type="ECO:0000313" key="3">
    <source>
        <dbReference type="Proteomes" id="UP000245959"/>
    </source>
</evidence>
<evidence type="ECO:0000313" key="2">
    <source>
        <dbReference type="EMBL" id="PVY44776.1"/>
    </source>
</evidence>
<dbReference type="AlphaFoldDB" id="A0A2U1B7W5"/>
<dbReference type="Proteomes" id="UP000245959">
    <property type="component" value="Unassembled WGS sequence"/>
</dbReference>
<dbReference type="InterPro" id="IPR050312">
    <property type="entry name" value="IolE/XylAMocC-like"/>
</dbReference>
<protein>
    <submittedName>
        <fullName evidence="2">Sugar phosphate isomerase/epimerase</fullName>
    </submittedName>
</protein>
<name>A0A2U1B7W5_9BACT</name>
<dbReference type="GO" id="GO:0016853">
    <property type="term" value="F:isomerase activity"/>
    <property type="evidence" value="ECO:0007669"/>
    <property type="project" value="UniProtKB-KW"/>
</dbReference>
<feature type="domain" description="Xylose isomerase-like TIM barrel" evidence="1">
    <location>
        <begin position="31"/>
        <end position="235"/>
    </location>
</feature>
<evidence type="ECO:0000259" key="1">
    <source>
        <dbReference type="Pfam" id="PF01261"/>
    </source>
</evidence>
<reference evidence="2 3" key="1">
    <citation type="submission" date="2018-04" db="EMBL/GenBank/DDBJ databases">
        <title>Genomic Encyclopedia of Type Strains, Phase IV (KMG-IV): sequencing the most valuable type-strain genomes for metagenomic binning, comparative biology and taxonomic classification.</title>
        <authorList>
            <person name="Goeker M."/>
        </authorList>
    </citation>
    <scope>NUCLEOTIDE SEQUENCE [LARGE SCALE GENOMIC DNA]</scope>
    <source>
        <strain evidence="2 3">DSM 14823</strain>
    </source>
</reference>
<dbReference type="PANTHER" id="PTHR12110">
    <property type="entry name" value="HYDROXYPYRUVATE ISOMERASE"/>
    <property type="match status" value="1"/>
</dbReference>
<organism evidence="2 3">
    <name type="scientific">Victivallis vadensis</name>
    <dbReference type="NCBI Taxonomy" id="172901"/>
    <lineage>
        <taxon>Bacteria</taxon>
        <taxon>Pseudomonadati</taxon>
        <taxon>Lentisphaerota</taxon>
        <taxon>Lentisphaeria</taxon>
        <taxon>Victivallales</taxon>
        <taxon>Victivallaceae</taxon>
        <taxon>Victivallis</taxon>
    </lineage>
</organism>
<dbReference type="GeneID" id="78294423"/>
<dbReference type="PANTHER" id="PTHR12110:SF41">
    <property type="entry name" value="INOSOSE DEHYDRATASE"/>
    <property type="match status" value="1"/>
</dbReference>
<dbReference type="OrthoDB" id="9798407at2"/>
<sequence>MKAPDSQIAVTLYNLRDYCQTESDLDRTLDKVCAIGYQAVQVSGTPLAADVIRKQLDKHNLFCCATHENLQTISGDVAPLIDRLQTLGCDFTALGAPPEEYRTTVEGVARLVKIFNEQGAKLMEKGIRLGYHNHHFEFIRLPGTKKTMLETFYDDTDSRCVSAEIDVHWVTRGGGSPVRWIRKVAGRMPVIHFKDFAVIGNNEPAFCEIGEGNLDWPAIIEACRETGVRWYSIEQDALFQNRDIFDSIKISFDNLKAMGVK</sequence>
<dbReference type="Pfam" id="PF01261">
    <property type="entry name" value="AP_endonuc_2"/>
    <property type="match status" value="1"/>
</dbReference>
<dbReference type="InterPro" id="IPR036237">
    <property type="entry name" value="Xyl_isomerase-like_sf"/>
</dbReference>
<dbReference type="Gene3D" id="3.20.20.150">
    <property type="entry name" value="Divalent-metal-dependent TIM barrel enzymes"/>
    <property type="match status" value="1"/>
</dbReference>
<keyword evidence="3" id="KW-1185">Reference proteome</keyword>
<dbReference type="InterPro" id="IPR013022">
    <property type="entry name" value="Xyl_isomerase-like_TIM-brl"/>
</dbReference>
<dbReference type="SUPFAM" id="SSF51658">
    <property type="entry name" value="Xylose isomerase-like"/>
    <property type="match status" value="1"/>
</dbReference>
<dbReference type="RefSeq" id="WP_116883100.1">
    <property type="nucleotide sequence ID" value="NZ_CABMMC010000253.1"/>
</dbReference>
<gene>
    <name evidence="2" type="ORF">C8D82_105105</name>
</gene>